<name>A0A388SCE9_9BURK</name>
<dbReference type="OrthoDB" id="9801867at2"/>
<evidence type="ECO:0000313" key="18">
    <source>
        <dbReference type="EMBL" id="GBO93151.1"/>
    </source>
</evidence>
<organism evidence="18 19">
    <name type="scientific">Mesosutterella multiformis</name>
    <dbReference type="NCBI Taxonomy" id="2259133"/>
    <lineage>
        <taxon>Bacteria</taxon>
        <taxon>Pseudomonadati</taxon>
        <taxon>Pseudomonadota</taxon>
        <taxon>Betaproteobacteria</taxon>
        <taxon>Burkholderiales</taxon>
        <taxon>Sutterellaceae</taxon>
        <taxon>Mesosutterella</taxon>
    </lineage>
</organism>
<dbReference type="GO" id="GO:0003879">
    <property type="term" value="F:ATP phosphoribosyltransferase activity"/>
    <property type="evidence" value="ECO:0007669"/>
    <property type="project" value="UniProtKB-UniRule"/>
</dbReference>
<keyword evidence="14 16" id="KW-0368">Histidine biosynthesis</keyword>
<accession>A0A401LKK0</accession>
<evidence type="ECO:0000256" key="13">
    <source>
        <dbReference type="ARBA" id="ARBA00022840"/>
    </source>
</evidence>
<evidence type="ECO:0000256" key="2">
    <source>
        <dbReference type="ARBA" id="ARBA00004496"/>
    </source>
</evidence>
<dbReference type="InterPro" id="IPR013820">
    <property type="entry name" value="ATP_PRibTrfase_cat"/>
</dbReference>
<keyword evidence="13 16" id="KW-0067">ATP-binding</keyword>
<comment type="subcellular location">
    <subcellularLocation>
        <location evidence="2 16">Cytoplasm</location>
    </subcellularLocation>
</comment>
<evidence type="ECO:0000256" key="6">
    <source>
        <dbReference type="ARBA" id="ARBA00011946"/>
    </source>
</evidence>
<dbReference type="PANTHER" id="PTHR21403">
    <property type="entry name" value="ATP PHOSPHORIBOSYLTRANSFERASE ATP-PRTASE"/>
    <property type="match status" value="1"/>
</dbReference>
<keyword evidence="8 16" id="KW-0963">Cytoplasm</keyword>
<comment type="pathway">
    <text evidence="3 16">Amino-acid biosynthesis; L-histidine biosynthesis; L-histidine from 5-phospho-alpha-D-ribose 1-diphosphate: step 1/9.</text>
</comment>
<dbReference type="AlphaFoldDB" id="A0A388SCE9"/>
<evidence type="ECO:0000256" key="11">
    <source>
        <dbReference type="ARBA" id="ARBA00022679"/>
    </source>
</evidence>
<comment type="similarity">
    <text evidence="4 16">Belongs to the ATP phosphoribosyltransferase family. Short subfamily.</text>
</comment>
<dbReference type="Gene3D" id="3.40.190.10">
    <property type="entry name" value="Periplasmic binding protein-like II"/>
    <property type="match status" value="2"/>
</dbReference>
<dbReference type="HAMAP" id="MF_01018">
    <property type="entry name" value="HisG_Short"/>
    <property type="match status" value="1"/>
</dbReference>
<evidence type="ECO:0000256" key="15">
    <source>
        <dbReference type="ARBA" id="ARBA00024861"/>
    </source>
</evidence>
<evidence type="ECO:0000256" key="9">
    <source>
        <dbReference type="ARBA" id="ARBA00022605"/>
    </source>
</evidence>
<keyword evidence="10 16" id="KW-0328">Glycosyltransferase</keyword>
<evidence type="ECO:0000256" key="3">
    <source>
        <dbReference type="ARBA" id="ARBA00004667"/>
    </source>
</evidence>
<dbReference type="RefSeq" id="WP_022443911.1">
    <property type="nucleotide sequence ID" value="NZ_BGZJ01000001.1"/>
</dbReference>
<dbReference type="UniPathway" id="UPA00031">
    <property type="reaction ID" value="UER00006"/>
</dbReference>
<reference evidence="18 19" key="1">
    <citation type="journal article" date="2018" name="Int. J. Syst. Evol. Microbiol.">
        <title>Mesosutterella multiformis gen. nov., sp. nov., a member of the family Sutterellaceae and Sutterella megalosphaeroides sp. nov., isolated from human faeces.</title>
        <authorList>
            <person name="Sakamoto M."/>
            <person name="Ikeyama N."/>
            <person name="Kunihiro T."/>
            <person name="Iino T."/>
            <person name="Yuki M."/>
            <person name="Ohkuma M."/>
        </authorList>
    </citation>
    <scope>NUCLEOTIDE SEQUENCE [LARGE SCALE GENOMIC DNA]</scope>
    <source>
        <strain evidence="18 19">4NBBH2</strain>
    </source>
</reference>
<evidence type="ECO:0000256" key="8">
    <source>
        <dbReference type="ARBA" id="ARBA00022490"/>
    </source>
</evidence>
<dbReference type="InterPro" id="IPR018198">
    <property type="entry name" value="ATP_PRibTrfase_CS"/>
</dbReference>
<dbReference type="Proteomes" id="UP000266091">
    <property type="component" value="Unassembled WGS sequence"/>
</dbReference>
<dbReference type="SUPFAM" id="SSF53850">
    <property type="entry name" value="Periplasmic binding protein-like II"/>
    <property type="match status" value="1"/>
</dbReference>
<dbReference type="PANTHER" id="PTHR21403:SF8">
    <property type="entry name" value="ATP PHOSPHORIBOSYLTRANSFERASE"/>
    <property type="match status" value="1"/>
</dbReference>
<dbReference type="GO" id="GO:0000105">
    <property type="term" value="P:L-histidine biosynthetic process"/>
    <property type="evidence" value="ECO:0007669"/>
    <property type="project" value="UniProtKB-UniRule"/>
</dbReference>
<evidence type="ECO:0000256" key="12">
    <source>
        <dbReference type="ARBA" id="ARBA00022741"/>
    </source>
</evidence>
<accession>A0A388SCE9</accession>
<comment type="catalytic activity">
    <reaction evidence="1 16">
        <text>1-(5-phospho-beta-D-ribosyl)-ATP + diphosphate = 5-phospho-alpha-D-ribose 1-diphosphate + ATP</text>
        <dbReference type="Rhea" id="RHEA:18473"/>
        <dbReference type="ChEBI" id="CHEBI:30616"/>
        <dbReference type="ChEBI" id="CHEBI:33019"/>
        <dbReference type="ChEBI" id="CHEBI:58017"/>
        <dbReference type="ChEBI" id="CHEBI:73183"/>
        <dbReference type="EC" id="2.4.2.17"/>
    </reaction>
</comment>
<keyword evidence="9 16" id="KW-0028">Amino-acid biosynthesis</keyword>
<evidence type="ECO:0000256" key="16">
    <source>
        <dbReference type="HAMAP-Rule" id="MF_01018"/>
    </source>
</evidence>
<dbReference type="EMBL" id="BGZJ01000001">
    <property type="protein sequence ID" value="GBO93151.1"/>
    <property type="molecule type" value="Genomic_DNA"/>
</dbReference>
<comment type="function">
    <text evidence="15 16">Catalyzes the condensation of ATP and 5-phosphoribose 1-diphosphate to form N'-(5'-phosphoribosyl)-ATP (PR-ATP). Has a crucial role in the pathway because the rate of histidine biosynthesis seems to be controlled primarily by regulation of HisG enzymatic activity.</text>
</comment>
<dbReference type="CDD" id="cd13595">
    <property type="entry name" value="PBP2_HisGs"/>
    <property type="match status" value="1"/>
</dbReference>
<proteinExistence type="inferred from homology"/>
<evidence type="ECO:0000256" key="5">
    <source>
        <dbReference type="ARBA" id="ARBA00011496"/>
    </source>
</evidence>
<dbReference type="GO" id="GO:0005524">
    <property type="term" value="F:ATP binding"/>
    <property type="evidence" value="ECO:0007669"/>
    <property type="project" value="UniProtKB-KW"/>
</dbReference>
<sequence length="214" mass="23560">MITMALAKGRIYQETLPFLAAAGIYPVEDPEKSRKLMIATNRDDLRIVVIRATDVPTYVQYGAADIGVCGWDTLYEHGGNGLFIPVDLQIAKCRMSVAAPNGLDYDGLVRRGGRIRIATKFMKWARDYFAQQGVHVDLIKLYGSMELAPIAGLADAIVDIVATGATLKANNMREVRQIAPISSRLIVNQISMGLKRVELSPIIENIRKASNKND</sequence>
<keyword evidence="12 16" id="KW-0547">Nucleotide-binding</keyword>
<comment type="caution">
    <text evidence="18">The sequence shown here is derived from an EMBL/GenBank/DDBJ whole genome shotgun (WGS) entry which is preliminary data.</text>
</comment>
<dbReference type="NCBIfam" id="TIGR00070">
    <property type="entry name" value="hisG"/>
    <property type="match status" value="1"/>
</dbReference>
<feature type="domain" description="ATP phosphoribosyltransferase catalytic" evidence="17">
    <location>
        <begin position="51"/>
        <end position="207"/>
    </location>
</feature>
<evidence type="ECO:0000256" key="10">
    <source>
        <dbReference type="ARBA" id="ARBA00022676"/>
    </source>
</evidence>
<evidence type="ECO:0000256" key="14">
    <source>
        <dbReference type="ARBA" id="ARBA00023102"/>
    </source>
</evidence>
<dbReference type="GO" id="GO:0005737">
    <property type="term" value="C:cytoplasm"/>
    <property type="evidence" value="ECO:0007669"/>
    <property type="project" value="UniProtKB-SubCell"/>
</dbReference>
<comment type="domain">
    <text evidence="16">Lacks the C-terminal regulatory region which is replaced by HisZ.</text>
</comment>
<dbReference type="InterPro" id="IPR001348">
    <property type="entry name" value="ATP_PRibTrfase_HisG"/>
</dbReference>
<dbReference type="EC" id="2.4.2.17" evidence="6 16"/>
<evidence type="ECO:0000256" key="4">
    <source>
        <dbReference type="ARBA" id="ARBA00009489"/>
    </source>
</evidence>
<dbReference type="Pfam" id="PF01634">
    <property type="entry name" value="HisG"/>
    <property type="match status" value="1"/>
</dbReference>
<dbReference type="FunFam" id="3.40.190.10:FF:000011">
    <property type="entry name" value="ATP phosphoribosyltransferase"/>
    <property type="match status" value="1"/>
</dbReference>
<evidence type="ECO:0000259" key="17">
    <source>
        <dbReference type="Pfam" id="PF01634"/>
    </source>
</evidence>
<evidence type="ECO:0000313" key="19">
    <source>
        <dbReference type="Proteomes" id="UP000266091"/>
    </source>
</evidence>
<protein>
    <recommendedName>
        <fullName evidence="7 16">ATP phosphoribosyltransferase</fullName>
        <shortName evidence="16">ATP-PRT</shortName>
        <shortName evidence="16">ATP-PRTase</shortName>
        <ecNumber evidence="6 16">2.4.2.17</ecNumber>
    </recommendedName>
</protein>
<keyword evidence="19" id="KW-1185">Reference proteome</keyword>
<evidence type="ECO:0000256" key="1">
    <source>
        <dbReference type="ARBA" id="ARBA00000915"/>
    </source>
</evidence>
<dbReference type="PROSITE" id="PS01316">
    <property type="entry name" value="ATP_P_PHORIBOSYLTR"/>
    <property type="match status" value="1"/>
</dbReference>
<keyword evidence="11 16" id="KW-0808">Transferase</keyword>
<gene>
    <name evidence="16 18" type="primary">hisG</name>
    <name evidence="18" type="ORF">MESMUL_05050</name>
</gene>
<evidence type="ECO:0000256" key="7">
    <source>
        <dbReference type="ARBA" id="ARBA00020998"/>
    </source>
</evidence>
<dbReference type="FunFam" id="3.40.190.10:FF:000008">
    <property type="entry name" value="ATP phosphoribosyltransferase"/>
    <property type="match status" value="1"/>
</dbReference>
<dbReference type="InterPro" id="IPR024893">
    <property type="entry name" value="ATP_PRibTrfase_HisG_short"/>
</dbReference>
<comment type="subunit">
    <text evidence="5 16">Heteromultimer composed of HisG and HisZ subunits.</text>
</comment>